<dbReference type="Pfam" id="PF13386">
    <property type="entry name" value="DsbD_2"/>
    <property type="match status" value="1"/>
</dbReference>
<feature type="domain" description="Urease accessory protein UreH-like transmembrane" evidence="2">
    <location>
        <begin position="5"/>
        <end position="203"/>
    </location>
</feature>
<keyword evidence="4" id="KW-1185">Reference proteome</keyword>
<feature type="transmembrane region" description="Helical" evidence="1">
    <location>
        <begin position="124"/>
        <end position="145"/>
    </location>
</feature>
<feature type="transmembrane region" description="Helical" evidence="1">
    <location>
        <begin position="190"/>
        <end position="210"/>
    </location>
</feature>
<feature type="transmembrane region" description="Helical" evidence="1">
    <location>
        <begin position="6"/>
        <end position="29"/>
    </location>
</feature>
<dbReference type="PANTHER" id="PTHR42208">
    <property type="entry name" value="HEAVY METAL TRANSPORTER-RELATED"/>
    <property type="match status" value="1"/>
</dbReference>
<organism evidence="3 4">
    <name type="scientific">Nonlabens spongiae</name>
    <dbReference type="NCBI Taxonomy" id="331648"/>
    <lineage>
        <taxon>Bacteria</taxon>
        <taxon>Pseudomonadati</taxon>
        <taxon>Bacteroidota</taxon>
        <taxon>Flavobacteriia</taxon>
        <taxon>Flavobacteriales</taxon>
        <taxon>Flavobacteriaceae</taxon>
        <taxon>Nonlabens</taxon>
    </lineage>
</organism>
<dbReference type="InterPro" id="IPR039447">
    <property type="entry name" value="UreH-like_TM_dom"/>
</dbReference>
<dbReference type="OrthoDB" id="594443at2"/>
<gene>
    <name evidence="3" type="ORF">BST97_13195</name>
</gene>
<keyword evidence="1" id="KW-0472">Membrane</keyword>
<accession>A0A1W6MMQ2</accession>
<protein>
    <recommendedName>
        <fullName evidence="2">Urease accessory protein UreH-like transmembrane domain-containing protein</fullName>
    </recommendedName>
</protein>
<feature type="transmembrane region" description="Helical" evidence="1">
    <location>
        <begin position="49"/>
        <end position="69"/>
    </location>
</feature>
<keyword evidence="1" id="KW-1133">Transmembrane helix</keyword>
<evidence type="ECO:0000313" key="4">
    <source>
        <dbReference type="Proteomes" id="UP000193431"/>
    </source>
</evidence>
<evidence type="ECO:0000259" key="2">
    <source>
        <dbReference type="Pfam" id="PF13386"/>
    </source>
</evidence>
<dbReference type="PANTHER" id="PTHR42208:SF1">
    <property type="entry name" value="HEAVY METAL TRANSPORTER"/>
    <property type="match status" value="1"/>
</dbReference>
<dbReference type="RefSeq" id="WP_085767673.1">
    <property type="nucleotide sequence ID" value="NZ_CP019344.1"/>
</dbReference>
<dbReference type="AlphaFoldDB" id="A0A1W6MMQ2"/>
<dbReference type="EMBL" id="CP019344">
    <property type="protein sequence ID" value="ARN78867.1"/>
    <property type="molecule type" value="Genomic_DNA"/>
</dbReference>
<sequence>MIWSALLFGLLGSLHCVGMCGPIAFLLPLDRKSKTKRFFQLVGYHSGRLLTYSLLGALIGLAGRSFNLFGIQQQLSIFIGVAMILVILIPAKTVGRYNFSRPIYSWVGKIKSSMGKELKKKDPFSFFTIGLLNGFLPCGLVYMAIFGALASGGSGYGAAYMAVFGLGTVPLMTTAAYIGNFLKGSIRQKILKVIPVLVMLVGMLFILRGLGLGIKYISPSDHVAVEKVSATYNCH</sequence>
<dbReference type="Proteomes" id="UP000193431">
    <property type="component" value="Chromosome"/>
</dbReference>
<evidence type="ECO:0000313" key="3">
    <source>
        <dbReference type="EMBL" id="ARN78867.1"/>
    </source>
</evidence>
<dbReference type="STRING" id="331648.BST97_13195"/>
<feature type="transmembrane region" description="Helical" evidence="1">
    <location>
        <begin position="157"/>
        <end position="178"/>
    </location>
</feature>
<name>A0A1W6MMQ2_9FLAO</name>
<feature type="transmembrane region" description="Helical" evidence="1">
    <location>
        <begin position="75"/>
        <end position="91"/>
    </location>
</feature>
<reference evidence="3 4" key="1">
    <citation type="submission" date="2016-11" db="EMBL/GenBank/DDBJ databases">
        <title>Trade-off between light-utilization and light-protection in marine flavobacteria.</title>
        <authorList>
            <person name="Kumagai Y."/>
        </authorList>
    </citation>
    <scope>NUCLEOTIDE SEQUENCE [LARGE SCALE GENOMIC DNA]</scope>
    <source>
        <strain evidence="3 4">JCM 13191</strain>
    </source>
</reference>
<keyword evidence="1" id="KW-0812">Transmembrane</keyword>
<proteinExistence type="predicted"/>
<evidence type="ECO:0000256" key="1">
    <source>
        <dbReference type="SAM" id="Phobius"/>
    </source>
</evidence>